<accession>A0A2A4CRI4</accession>
<dbReference type="GO" id="GO:0000976">
    <property type="term" value="F:transcription cis-regulatory region binding"/>
    <property type="evidence" value="ECO:0007669"/>
    <property type="project" value="TreeGrafter"/>
</dbReference>
<dbReference type="EMBL" id="NTJD01000004">
    <property type="protein sequence ID" value="PCD76862.1"/>
    <property type="molecule type" value="Genomic_DNA"/>
</dbReference>
<evidence type="ECO:0000256" key="5">
    <source>
        <dbReference type="ARBA" id="ARBA00039279"/>
    </source>
</evidence>
<feature type="domain" description="HTH lysR-type" evidence="7">
    <location>
        <begin position="7"/>
        <end position="66"/>
    </location>
</feature>
<reference evidence="8 9" key="1">
    <citation type="submission" date="2017-09" db="EMBL/GenBank/DDBJ databases">
        <title>A multilocus sequence analysis scheme for characterization of bacteria in the genus Thioclava.</title>
        <authorList>
            <person name="Liu Y."/>
            <person name="Shao Z."/>
        </authorList>
    </citation>
    <scope>NUCLEOTIDE SEQUENCE [LARGE SCALE GENOMIC DNA]</scope>
    <source>
        <strain evidence="8 9">CAU 1312</strain>
    </source>
</reference>
<dbReference type="InterPro" id="IPR036390">
    <property type="entry name" value="WH_DNA-bd_sf"/>
</dbReference>
<name>A0A2A4CRI4_9RHOB</name>
<protein>
    <recommendedName>
        <fullName evidence="5">HTH-type transcriptional regulator CbbR</fullName>
    </recommendedName>
    <alternativeName>
        <fullName evidence="6">RuBisCO operon transcriptional regulator</fullName>
    </alternativeName>
</protein>
<gene>
    <name evidence="8" type="ORF">CLN94_07145</name>
</gene>
<dbReference type="RefSeq" id="WP_096432607.1">
    <property type="nucleotide sequence ID" value="NZ_NTJD01000004.1"/>
</dbReference>
<dbReference type="GO" id="GO:0003700">
    <property type="term" value="F:DNA-binding transcription factor activity"/>
    <property type="evidence" value="ECO:0007669"/>
    <property type="project" value="InterPro"/>
</dbReference>
<dbReference type="AlphaFoldDB" id="A0A2A4CRI4"/>
<sequence length="314" mass="33646">MPRIDALTLKQLRALDAVARGGTMAAAGELLGLSTPAIHAQIKGMEDLLQVKLLRRAEDGAGSELTEAGQALRETAHKIEDALSQAGANLAALSRGQAGRVTLGVVSTAKYFAPRLVKRLQERHPDIEITLRVGNREATIEGLERGAFDLAIMGRPPRRPEVEAAPLGAHPHGLVAAPDHPLAGTDITKEALFAETFLSREEGSGTRILMSRWLDRIGDGATYDTLEMDSNETIKQAVMAGLGIAFLSLHTVMDELATGRLVELSAPGLPIERHWFLVRPLNGYRRALAERLWAEIIALGGSYLPGAIDAGRAG</sequence>
<dbReference type="Gene3D" id="1.10.10.10">
    <property type="entry name" value="Winged helix-like DNA-binding domain superfamily/Winged helix DNA-binding domain"/>
    <property type="match status" value="1"/>
</dbReference>
<dbReference type="InterPro" id="IPR000847">
    <property type="entry name" value="LysR_HTH_N"/>
</dbReference>
<keyword evidence="2" id="KW-0805">Transcription regulation</keyword>
<dbReference type="OrthoDB" id="7840053at2"/>
<dbReference type="Pfam" id="PF00126">
    <property type="entry name" value="HTH_1"/>
    <property type="match status" value="1"/>
</dbReference>
<dbReference type="SUPFAM" id="SSF46785">
    <property type="entry name" value="Winged helix' DNA-binding domain"/>
    <property type="match status" value="1"/>
</dbReference>
<organism evidence="8 9">
    <name type="scientific">Pseudothioclava arenosa</name>
    <dbReference type="NCBI Taxonomy" id="1795308"/>
    <lineage>
        <taxon>Bacteria</taxon>
        <taxon>Pseudomonadati</taxon>
        <taxon>Pseudomonadota</taxon>
        <taxon>Alphaproteobacteria</taxon>
        <taxon>Rhodobacterales</taxon>
        <taxon>Paracoccaceae</taxon>
        <taxon>Pseudothioclava</taxon>
    </lineage>
</organism>
<evidence type="ECO:0000256" key="2">
    <source>
        <dbReference type="ARBA" id="ARBA00023015"/>
    </source>
</evidence>
<proteinExistence type="inferred from homology"/>
<evidence type="ECO:0000313" key="8">
    <source>
        <dbReference type="EMBL" id="PCD76862.1"/>
    </source>
</evidence>
<keyword evidence="9" id="KW-1185">Reference proteome</keyword>
<dbReference type="InterPro" id="IPR005119">
    <property type="entry name" value="LysR_subst-bd"/>
</dbReference>
<evidence type="ECO:0000256" key="3">
    <source>
        <dbReference type="ARBA" id="ARBA00023125"/>
    </source>
</evidence>
<dbReference type="NCBIfam" id="NF045990">
    <property type="entry name" value="TransRegCbbRRhodb"/>
    <property type="match status" value="1"/>
</dbReference>
<evidence type="ECO:0000256" key="1">
    <source>
        <dbReference type="ARBA" id="ARBA00009437"/>
    </source>
</evidence>
<keyword evidence="4" id="KW-0804">Transcription</keyword>
<dbReference type="Pfam" id="PF03466">
    <property type="entry name" value="LysR_substrate"/>
    <property type="match status" value="1"/>
</dbReference>
<evidence type="ECO:0000256" key="4">
    <source>
        <dbReference type="ARBA" id="ARBA00023163"/>
    </source>
</evidence>
<dbReference type="PANTHER" id="PTHR30126">
    <property type="entry name" value="HTH-TYPE TRANSCRIPTIONAL REGULATOR"/>
    <property type="match status" value="1"/>
</dbReference>
<dbReference type="Proteomes" id="UP000243507">
    <property type="component" value="Unassembled WGS sequence"/>
</dbReference>
<dbReference type="PROSITE" id="PS50931">
    <property type="entry name" value="HTH_LYSR"/>
    <property type="match status" value="1"/>
</dbReference>
<dbReference type="SUPFAM" id="SSF53850">
    <property type="entry name" value="Periplasmic binding protein-like II"/>
    <property type="match status" value="1"/>
</dbReference>
<dbReference type="InterPro" id="IPR036388">
    <property type="entry name" value="WH-like_DNA-bd_sf"/>
</dbReference>
<comment type="caution">
    <text evidence="8">The sequence shown here is derived from an EMBL/GenBank/DDBJ whole genome shotgun (WGS) entry which is preliminary data.</text>
</comment>
<comment type="similarity">
    <text evidence="1">Belongs to the LysR transcriptional regulatory family.</text>
</comment>
<evidence type="ECO:0000256" key="6">
    <source>
        <dbReference type="ARBA" id="ARBA00043141"/>
    </source>
</evidence>
<keyword evidence="3" id="KW-0238">DNA-binding</keyword>
<evidence type="ECO:0000313" key="9">
    <source>
        <dbReference type="Proteomes" id="UP000243507"/>
    </source>
</evidence>
<dbReference type="Gene3D" id="3.40.190.10">
    <property type="entry name" value="Periplasmic binding protein-like II"/>
    <property type="match status" value="2"/>
</dbReference>
<dbReference type="PANTHER" id="PTHR30126:SF5">
    <property type="entry name" value="HTH-TYPE TRANSCRIPTIONAL ACTIVATOR CMPR"/>
    <property type="match status" value="1"/>
</dbReference>
<evidence type="ECO:0000259" key="7">
    <source>
        <dbReference type="PROSITE" id="PS50931"/>
    </source>
</evidence>